<evidence type="ECO:0000313" key="3">
    <source>
        <dbReference type="Proteomes" id="UP000789759"/>
    </source>
</evidence>
<feature type="region of interest" description="Disordered" evidence="1">
    <location>
        <begin position="51"/>
        <end position="94"/>
    </location>
</feature>
<sequence>EASRKIQNAKIDKEEFQKFKLLAEFYQKIVNEVRKKKPYWLKEKIKIKQETHTLGRQCRPNTPERKKQTRHLAKGRAQTSNNTRTKSDDSPEQHGLWQCYNLRMDIAENKKGAFQHAQCNDDEHYKNRIEVKKAECNEVKKNKHIGVENDKPIEVEEDE</sequence>
<name>A0A9N9JFY6_9GLOM</name>
<dbReference type="Proteomes" id="UP000789759">
    <property type="component" value="Unassembled WGS sequence"/>
</dbReference>
<evidence type="ECO:0000256" key="1">
    <source>
        <dbReference type="SAM" id="MobiDB-lite"/>
    </source>
</evidence>
<reference evidence="2" key="1">
    <citation type="submission" date="2021-06" db="EMBL/GenBank/DDBJ databases">
        <authorList>
            <person name="Kallberg Y."/>
            <person name="Tangrot J."/>
            <person name="Rosling A."/>
        </authorList>
    </citation>
    <scope>NUCLEOTIDE SEQUENCE</scope>
    <source>
        <strain evidence="2">FL966</strain>
    </source>
</reference>
<gene>
    <name evidence="2" type="ORF">CPELLU_LOCUS16325</name>
</gene>
<evidence type="ECO:0000313" key="2">
    <source>
        <dbReference type="EMBL" id="CAG8779959.1"/>
    </source>
</evidence>
<organism evidence="2 3">
    <name type="scientific">Cetraspora pellucida</name>
    <dbReference type="NCBI Taxonomy" id="1433469"/>
    <lineage>
        <taxon>Eukaryota</taxon>
        <taxon>Fungi</taxon>
        <taxon>Fungi incertae sedis</taxon>
        <taxon>Mucoromycota</taxon>
        <taxon>Glomeromycotina</taxon>
        <taxon>Glomeromycetes</taxon>
        <taxon>Diversisporales</taxon>
        <taxon>Gigasporaceae</taxon>
        <taxon>Cetraspora</taxon>
    </lineage>
</organism>
<feature type="non-terminal residue" evidence="2">
    <location>
        <position position="1"/>
    </location>
</feature>
<proteinExistence type="predicted"/>
<accession>A0A9N9JFY6</accession>
<keyword evidence="3" id="KW-1185">Reference proteome</keyword>
<dbReference type="EMBL" id="CAJVQA010023824">
    <property type="protein sequence ID" value="CAG8779959.1"/>
    <property type="molecule type" value="Genomic_DNA"/>
</dbReference>
<protein>
    <submittedName>
        <fullName evidence="2">6230_t:CDS:1</fullName>
    </submittedName>
</protein>
<comment type="caution">
    <text evidence="2">The sequence shown here is derived from an EMBL/GenBank/DDBJ whole genome shotgun (WGS) entry which is preliminary data.</text>
</comment>
<dbReference type="AlphaFoldDB" id="A0A9N9JFY6"/>